<feature type="compositionally biased region" description="Low complexity" evidence="1">
    <location>
        <begin position="544"/>
        <end position="556"/>
    </location>
</feature>
<dbReference type="Pfam" id="PF09090">
    <property type="entry name" value="MIF4G_like_2"/>
    <property type="match status" value="1"/>
</dbReference>
<feature type="compositionally biased region" description="Low complexity" evidence="1">
    <location>
        <begin position="613"/>
        <end position="628"/>
    </location>
</feature>
<evidence type="ECO:0000256" key="1">
    <source>
        <dbReference type="SAM" id="MobiDB-lite"/>
    </source>
</evidence>
<reference evidence="4" key="1">
    <citation type="submission" date="2021-01" db="EMBL/GenBank/DDBJ databases">
        <authorList>
            <person name="Corre E."/>
            <person name="Pelletier E."/>
            <person name="Niang G."/>
            <person name="Scheremetjew M."/>
            <person name="Finn R."/>
            <person name="Kale V."/>
            <person name="Holt S."/>
            <person name="Cochrane G."/>
            <person name="Meng A."/>
            <person name="Brown T."/>
            <person name="Cohen L."/>
        </authorList>
    </citation>
    <scope>NUCLEOTIDE SEQUENCE</scope>
    <source>
        <strain evidence="4">CCMP3105</strain>
    </source>
</reference>
<dbReference type="InterPro" id="IPR016024">
    <property type="entry name" value="ARM-type_fold"/>
</dbReference>
<gene>
    <name evidence="4" type="ORF">AMON00008_LOCUS57504</name>
</gene>
<feature type="region of interest" description="Disordered" evidence="1">
    <location>
        <begin position="1"/>
        <end position="32"/>
    </location>
</feature>
<sequence>MAQGRPLRRGGRAPAAMSYAANPNKNRKEKAETEAVAAAKQERADRERIRRLIITLGDDNKKVVGQIKGLVGALEEDVELHGDLMADTVLECAKCLPLKTGIFAAWIARMFDKHTTWASSVITRAFEELRSAVGEGRATVAQLLLRFLVCLGNTGTLALTQVLTLLQQVLALSEGLRPAKGGDLGVYLVLVSLPFISPAARSKAAEKVDAIVAGANAYLASREARWKSLLQILRGQDLPDRLEALASAVRSMQQASWASQAVLHVPGFEPSLEGKPEAPSLEPLGFAAEDVKKSKIRLQVPLVASRFLSGGLANDGADDELSEHDRWVLEDYIVTTIEMFGRDVDECSKQILRIPLLHPHFDAAVIETVFCQMLRLPSPVLLPLFYSRLLECLAEKQASMVKLIEQAYSVLLRKTTELDEECLEVLAEAFAYHLMHNSYTADWSPFTGETITVPSQRFLRRAFERLQRLSFHQNLLHRLPEAVHVHVPPEPLAASSLPAQAKPEFTRILGFVRIKDPDVKKVLKYCRRLLKMSLPKEEPKQEDSSPANGAPAAPAEEGAKGSREEAPAAPAEEGAKRSREEGSGADESAAPEAKKQRTAEAPEEEAPKEEPAEAATAAAASQAEGTAAVKQPSEEDEFGEAPAAAWPLESVAELFTVALLQHGAKTPTHMSKILDGHQQVFAELRPEVEDEAHGFARAVVRCVFDFWRLSGQRLEITLDALLHRGVVTPRAVVEQALAQRGSMGCDSTPVWNMINSVARKSLENWQSVRAELARAKRLGKPEVVDRYRRQLEPAVQETADLFTLVFTGLVRNFQDFEDKDTLRKVTLERVLTIGRKYHAFIKPLIDAAESRIPGVAHNPEIASTFHSLRAL</sequence>
<dbReference type="GO" id="GO:0005634">
    <property type="term" value="C:nucleus"/>
    <property type="evidence" value="ECO:0007669"/>
    <property type="project" value="TreeGrafter"/>
</dbReference>
<accession>A0A7S4W704</accession>
<evidence type="ECO:0008006" key="5">
    <source>
        <dbReference type="Google" id="ProtNLM"/>
    </source>
</evidence>
<dbReference type="InterPro" id="IPR015174">
    <property type="entry name" value="MIF4G-like_typ-2"/>
</dbReference>
<dbReference type="GO" id="GO:0005846">
    <property type="term" value="C:nuclear cap binding complex"/>
    <property type="evidence" value="ECO:0007669"/>
    <property type="project" value="InterPro"/>
</dbReference>
<dbReference type="GO" id="GO:0000339">
    <property type="term" value="F:RNA cap binding"/>
    <property type="evidence" value="ECO:0007669"/>
    <property type="project" value="InterPro"/>
</dbReference>
<organism evidence="4">
    <name type="scientific">Alexandrium monilatum</name>
    <dbReference type="NCBI Taxonomy" id="311494"/>
    <lineage>
        <taxon>Eukaryota</taxon>
        <taxon>Sar</taxon>
        <taxon>Alveolata</taxon>
        <taxon>Dinophyceae</taxon>
        <taxon>Gonyaulacales</taxon>
        <taxon>Pyrocystaceae</taxon>
        <taxon>Alexandrium</taxon>
    </lineage>
</organism>
<dbReference type="GO" id="GO:0003729">
    <property type="term" value="F:mRNA binding"/>
    <property type="evidence" value="ECO:0007669"/>
    <property type="project" value="TreeGrafter"/>
</dbReference>
<dbReference type="GO" id="GO:0006406">
    <property type="term" value="P:mRNA export from nucleus"/>
    <property type="evidence" value="ECO:0007669"/>
    <property type="project" value="InterPro"/>
</dbReference>
<evidence type="ECO:0000259" key="2">
    <source>
        <dbReference type="Pfam" id="PF09088"/>
    </source>
</evidence>
<feature type="region of interest" description="Disordered" evidence="1">
    <location>
        <begin position="536"/>
        <end position="641"/>
    </location>
</feature>
<dbReference type="AlphaFoldDB" id="A0A7S4W704"/>
<dbReference type="InterPro" id="IPR027159">
    <property type="entry name" value="CBP80"/>
</dbReference>
<dbReference type="EMBL" id="HBNR01080495">
    <property type="protein sequence ID" value="CAE4657453.1"/>
    <property type="molecule type" value="Transcribed_RNA"/>
</dbReference>
<dbReference type="PANTHER" id="PTHR12412:SF2">
    <property type="entry name" value="NUCLEAR CAP-BINDING PROTEIN SUBUNIT 1"/>
    <property type="match status" value="1"/>
</dbReference>
<proteinExistence type="predicted"/>
<name>A0A7S4W704_9DINO</name>
<dbReference type="Gene3D" id="1.25.40.180">
    <property type="match status" value="3"/>
</dbReference>
<protein>
    <recommendedName>
        <fullName evidence="5">MIF4G domain-containing protein</fullName>
    </recommendedName>
</protein>
<dbReference type="InterPro" id="IPR015172">
    <property type="entry name" value="MIF4G-like_typ-1"/>
</dbReference>
<dbReference type="PANTHER" id="PTHR12412">
    <property type="entry name" value="CAP BINDING PROTEIN"/>
    <property type="match status" value="1"/>
</dbReference>
<evidence type="ECO:0000259" key="3">
    <source>
        <dbReference type="Pfam" id="PF09090"/>
    </source>
</evidence>
<dbReference type="SUPFAM" id="SSF48371">
    <property type="entry name" value="ARM repeat"/>
    <property type="match status" value="3"/>
</dbReference>
<feature type="domain" description="MIF4G-like type 1" evidence="2">
    <location>
        <begin position="362"/>
        <end position="481"/>
    </location>
</feature>
<dbReference type="GO" id="GO:0000184">
    <property type="term" value="P:nuclear-transcribed mRNA catabolic process, nonsense-mediated decay"/>
    <property type="evidence" value="ECO:0007669"/>
    <property type="project" value="TreeGrafter"/>
</dbReference>
<evidence type="ECO:0000313" key="4">
    <source>
        <dbReference type="EMBL" id="CAE4657453.1"/>
    </source>
</evidence>
<feature type="domain" description="MIF4G-like type 2" evidence="3">
    <location>
        <begin position="649"/>
        <end position="816"/>
    </location>
</feature>
<dbReference type="Pfam" id="PF09088">
    <property type="entry name" value="MIF4G_like"/>
    <property type="match status" value="1"/>
</dbReference>
<feature type="compositionally biased region" description="Basic and acidic residues" evidence="1">
    <location>
        <begin position="557"/>
        <end position="566"/>
    </location>
</feature>
<feature type="compositionally biased region" description="Basic and acidic residues" evidence="1">
    <location>
        <begin position="573"/>
        <end position="582"/>
    </location>
</feature>
<feature type="compositionally biased region" description="Basic residues" evidence="1">
    <location>
        <begin position="1"/>
        <end position="11"/>
    </location>
</feature>